<dbReference type="OrthoDB" id="9794954at2"/>
<evidence type="ECO:0000256" key="10">
    <source>
        <dbReference type="PIRSR" id="PIRSR000159-1"/>
    </source>
</evidence>
<dbReference type="PANTHER" id="PTHR32154:SF0">
    <property type="entry name" value="PYRUVATE-FLAVODOXIN OXIDOREDUCTASE-RELATED"/>
    <property type="match status" value="1"/>
</dbReference>
<dbReference type="Pfam" id="PF01855">
    <property type="entry name" value="POR_N"/>
    <property type="match status" value="1"/>
</dbReference>
<dbReference type="CDD" id="cd03377">
    <property type="entry name" value="TPP_PFOR_PNO"/>
    <property type="match status" value="1"/>
</dbReference>
<protein>
    <recommendedName>
        <fullName evidence="9">Pyruvate:ferredoxin oxidoreductase</fullName>
        <ecNumber evidence="9">1.2.7.1</ecNumber>
    </recommendedName>
    <alternativeName>
        <fullName evidence="9">Pyruvate synthase</fullName>
    </alternativeName>
</protein>
<dbReference type="FunFam" id="3.40.920.10:FF:000001">
    <property type="entry name" value="Pyruvate:ferredoxin (Flavodoxin) oxidoreductase"/>
    <property type="match status" value="1"/>
</dbReference>
<dbReference type="FunFam" id="3.40.50.970:FF:000012">
    <property type="entry name" value="Pyruvate:ferredoxin (Flavodoxin) oxidoreductase"/>
    <property type="match status" value="1"/>
</dbReference>
<evidence type="ECO:0000256" key="8">
    <source>
        <dbReference type="ARBA" id="ARBA00023014"/>
    </source>
</evidence>
<dbReference type="Pfam" id="PF01558">
    <property type="entry name" value="POR"/>
    <property type="match status" value="1"/>
</dbReference>
<dbReference type="Gene3D" id="3.40.50.970">
    <property type="match status" value="2"/>
</dbReference>
<keyword evidence="3 12" id="KW-0004">4Fe-4S</keyword>
<feature type="binding site" evidence="12">
    <location>
        <position position="700"/>
    </location>
    <ligand>
        <name>[4Fe-4S] cluster</name>
        <dbReference type="ChEBI" id="CHEBI:49883"/>
        <label>2</label>
    </ligand>
</feature>
<dbReference type="InterPro" id="IPR019752">
    <property type="entry name" value="Pyrv/ketoisovalerate_OxRed_cat"/>
</dbReference>
<dbReference type="InterPro" id="IPR011766">
    <property type="entry name" value="TPP_enzyme_TPP-bd"/>
</dbReference>
<dbReference type="CDD" id="cd07034">
    <property type="entry name" value="TPP_PYR_PFOR_IOR-alpha_like"/>
    <property type="match status" value="1"/>
</dbReference>
<feature type="binding site" evidence="12">
    <location>
        <position position="815"/>
    </location>
    <ligand>
        <name>[4Fe-4S] cluster</name>
        <dbReference type="ChEBI" id="CHEBI:49883"/>
        <label>3</label>
    </ligand>
</feature>
<keyword evidence="14" id="KW-0670">Pyruvate</keyword>
<dbReference type="PROSITE" id="PS51379">
    <property type="entry name" value="4FE4S_FER_2"/>
    <property type="match status" value="2"/>
</dbReference>
<dbReference type="Gene3D" id="3.40.920.10">
    <property type="entry name" value="Pyruvate-ferredoxin oxidoreductase, PFOR, domain III"/>
    <property type="match status" value="1"/>
</dbReference>
<dbReference type="AlphaFoldDB" id="A0A4R7YY26"/>
<feature type="binding site" evidence="12">
    <location>
        <position position="756"/>
    </location>
    <ligand>
        <name>[4Fe-4S] cluster</name>
        <dbReference type="ChEBI" id="CHEBI:49883"/>
        <label>1</label>
    </ligand>
</feature>
<feature type="binding site" evidence="10">
    <location>
        <begin position="992"/>
        <end position="997"/>
    </location>
    <ligand>
        <name>thiamine diphosphate</name>
        <dbReference type="ChEBI" id="CHEBI:58937"/>
    </ligand>
</feature>
<evidence type="ECO:0000256" key="1">
    <source>
        <dbReference type="ARBA" id="ARBA00009032"/>
    </source>
</evidence>
<dbReference type="Gene3D" id="3.40.50.920">
    <property type="match status" value="1"/>
</dbReference>
<feature type="binding site" evidence="10">
    <location>
        <position position="64"/>
    </location>
    <ligand>
        <name>thiamine diphosphate</name>
        <dbReference type="ChEBI" id="CHEBI:58937"/>
    </ligand>
</feature>
<dbReference type="InterPro" id="IPR009014">
    <property type="entry name" value="Transketo_C/PFOR_II"/>
</dbReference>
<feature type="binding site" evidence="10">
    <location>
        <position position="31"/>
    </location>
    <ligand>
        <name>pyruvate</name>
        <dbReference type="ChEBI" id="CHEBI:15361"/>
    </ligand>
</feature>
<dbReference type="GO" id="GO:0005506">
    <property type="term" value="F:iron ion binding"/>
    <property type="evidence" value="ECO:0007669"/>
    <property type="project" value="InterPro"/>
</dbReference>
<dbReference type="Gene3D" id="4.10.780.10">
    <property type="entry name" value="Pyruvate-flavodoxin oxidoreductase, EKR domain"/>
    <property type="match status" value="1"/>
</dbReference>
<evidence type="ECO:0000256" key="6">
    <source>
        <dbReference type="ARBA" id="ARBA00023002"/>
    </source>
</evidence>
<keyword evidence="4 12" id="KW-0479">Metal-binding</keyword>
<feature type="binding site" evidence="12">
    <location>
        <position position="696"/>
    </location>
    <ligand>
        <name>[4Fe-4S] cluster</name>
        <dbReference type="ChEBI" id="CHEBI:49883"/>
        <label>1</label>
    </ligand>
</feature>
<feature type="binding site" evidence="12">
    <location>
        <position position="693"/>
    </location>
    <ligand>
        <name>[4Fe-4S] cluster</name>
        <dbReference type="ChEBI" id="CHEBI:49883"/>
        <label>1</label>
    </ligand>
</feature>
<keyword evidence="2 9" id="KW-0813">Transport</keyword>
<feature type="site" description="Important for catalytic activity" evidence="11">
    <location>
        <position position="64"/>
    </location>
</feature>
<dbReference type="InterPro" id="IPR017900">
    <property type="entry name" value="4Fe4S_Fe_S_CS"/>
</dbReference>
<dbReference type="Gene3D" id="3.30.70.20">
    <property type="match status" value="1"/>
</dbReference>
<dbReference type="SUPFAM" id="SSF53323">
    <property type="entry name" value="Pyruvate-ferredoxin oxidoreductase, PFOR, domain III"/>
    <property type="match status" value="1"/>
</dbReference>
<feature type="domain" description="4Fe-4S ferredoxin-type" evidence="13">
    <location>
        <begin position="737"/>
        <end position="766"/>
    </location>
</feature>
<evidence type="ECO:0000256" key="3">
    <source>
        <dbReference type="ARBA" id="ARBA00022485"/>
    </source>
</evidence>
<dbReference type="PANTHER" id="PTHR32154">
    <property type="entry name" value="PYRUVATE-FLAVODOXIN OXIDOREDUCTASE-RELATED"/>
    <property type="match status" value="1"/>
</dbReference>
<dbReference type="PIRSF" id="PIRSF000159">
    <property type="entry name" value="NifJ"/>
    <property type="match status" value="1"/>
</dbReference>
<dbReference type="Proteomes" id="UP000294697">
    <property type="component" value="Unassembled WGS sequence"/>
</dbReference>
<feature type="binding site" evidence="12">
    <location>
        <position position="812"/>
    </location>
    <ligand>
        <name>[4Fe-4S] cluster</name>
        <dbReference type="ChEBI" id="CHEBI:49883"/>
        <label>3</label>
    </ligand>
</feature>
<comment type="catalytic activity">
    <reaction evidence="9">
        <text>2 oxidized [2Fe-2S]-[ferredoxin] + pyruvate + CoA = 2 reduced [2Fe-2S]-[ferredoxin] + acetyl-CoA + CO2 + H(+)</text>
        <dbReference type="Rhea" id="RHEA:12765"/>
        <dbReference type="Rhea" id="RHEA-COMP:10000"/>
        <dbReference type="Rhea" id="RHEA-COMP:10001"/>
        <dbReference type="ChEBI" id="CHEBI:15361"/>
        <dbReference type="ChEBI" id="CHEBI:15378"/>
        <dbReference type="ChEBI" id="CHEBI:16526"/>
        <dbReference type="ChEBI" id="CHEBI:33737"/>
        <dbReference type="ChEBI" id="CHEBI:33738"/>
        <dbReference type="ChEBI" id="CHEBI:57287"/>
        <dbReference type="ChEBI" id="CHEBI:57288"/>
        <dbReference type="EC" id="1.2.7.1"/>
    </reaction>
</comment>
<dbReference type="Pfam" id="PF10371">
    <property type="entry name" value="EKR"/>
    <property type="match status" value="1"/>
</dbReference>
<feature type="binding site" evidence="10">
    <location>
        <position position="114"/>
    </location>
    <ligand>
        <name>pyruvate</name>
        <dbReference type="ChEBI" id="CHEBI:15361"/>
    </ligand>
</feature>
<evidence type="ECO:0000256" key="7">
    <source>
        <dbReference type="ARBA" id="ARBA00023004"/>
    </source>
</evidence>
<dbReference type="GO" id="GO:0030976">
    <property type="term" value="F:thiamine pyrophosphate binding"/>
    <property type="evidence" value="ECO:0007669"/>
    <property type="project" value="InterPro"/>
</dbReference>
<dbReference type="InterPro" id="IPR002880">
    <property type="entry name" value="Pyrv_Fd/Flavodoxin_OxRdtase_N"/>
</dbReference>
<feature type="site" description="Important for catalytic activity" evidence="11">
    <location>
        <position position="997"/>
    </location>
</feature>
<evidence type="ECO:0000256" key="2">
    <source>
        <dbReference type="ARBA" id="ARBA00022448"/>
    </source>
</evidence>
<name>A0A4R7YY26_9FIRM</name>
<evidence type="ECO:0000256" key="11">
    <source>
        <dbReference type="PIRSR" id="PIRSR000159-2"/>
    </source>
</evidence>
<sequence length="1176" mass="129612">MANQMKTMDGNTAAAHVAYAFTDVAAIYPITPSSPMAELVDSWSANGRKNIFDQEVKLTEMQSEGGASGAVHGSLVAGALTTTFTASQGLLLMLPNMYKIAGELLPGVFHVSARTVATHALSIFGDHSDVMAARQTGTAMIAAGSVQEVMDLAGVAHLASIKSSVPFVHFFDGFRTSHEYQKIEVLDYDDLAELVDYGKVSEFRHRALNPERPVTMGTAQNPDIFFQAREAANGFYDAVPDIVEDYMQDISELTGREYHPFNYVGAEDAEYVIVAMGSVTDTIEETVKYLVDQGEKVGLIKVRLYRPFSEKYFMKALPETAEKIAVLDRTKEPGAVGEPLYEDVRSLFYDHEKRPVIVGGRYGLSSKDTTPTQIKAVFDNLRKDKPKNQFTIGIKDDVTHTNLELNEHINTSPADTVRCKFWGLGSDGTVGANKNAIKIIGDNTDKYAQAYFSYDSKKSGGVTVSHLRFGNEPIKSTYLIDEADYVACHNESYVDKFEMVQDLKDGGSFVLNCTWSAEELDKNLPAEMKKYIADHDINFYTINAVDIAQEVGLGQRINMVMQTAFFEVADIIPVDEAIEYLKEAIQKSYGHKGDKIVEMNNKAVDKAMDALVKIDVPAEWSSAVDAEEEEEADVPEFVKNVLKVVNAQKGDDLPVSTFVGREDGHFPPGLSKYEKRGIAVNVPNWLSDKCIQCNQCSLACPHAVIRPFLLDEEEAAAAPEGFETLDARGKQLEGLQYKIQVSPYDCTGCGVCAEVCPVDALEMTSFAEMAAKEADNWDYAIDEISIKDDLMDAVNIKGSQFQEPLLEFHGACAGCGETAYAKLVTQLFGDRMLIANATGCSSIWGGSAPVSVYSTNPEGHGPAWANSLFEDNAEYGYGMFLANQQIRAKIADLMEEAIELNLDPELTELMKEMLDNYNDGEKTQEIKKKMMPLLAKYSENEVIAEIVDRKEFITKKSQWIFGGDGWAYDIGYGGLDHVIASGDDVNVLVFDTEVYSNTGGQSSKATPTAAAAKFAASGKKIKKKDLGQMAMTYGYVYVAQISLGANMNQAIKAIAEAEAYDGPSIVIAYSPCISHGLKAGMGCSVSQEKDAVKAGYWHLFRFNPELKEQGKNPFSMDSKEPTESFRDFLLSEVRFSSLQKTFPEIAEELFEKSEKDAEERYQSYKRLETAYAPEEE</sequence>
<dbReference type="FunFam" id="3.40.50.920:FF:000007">
    <property type="entry name" value="Pyruvate:ferredoxin (Flavodoxin) oxidoreductase"/>
    <property type="match status" value="1"/>
</dbReference>
<dbReference type="GO" id="GO:0019164">
    <property type="term" value="F:pyruvate synthase activity"/>
    <property type="evidence" value="ECO:0007669"/>
    <property type="project" value="UniProtKB-EC"/>
</dbReference>
<feature type="binding site" evidence="12">
    <location>
        <position position="752"/>
    </location>
    <ligand>
        <name>[4Fe-4S] cluster</name>
        <dbReference type="ChEBI" id="CHEBI:49883"/>
        <label>2</label>
    </ligand>
</feature>
<dbReference type="InterPro" id="IPR019456">
    <property type="entry name" value="Pyrv-flavodox_OxRtase_EKR"/>
</dbReference>
<dbReference type="GO" id="GO:0022900">
    <property type="term" value="P:electron transport chain"/>
    <property type="evidence" value="ECO:0007669"/>
    <property type="project" value="InterPro"/>
</dbReference>
<dbReference type="InterPro" id="IPR011895">
    <property type="entry name" value="Pyrv_flavodox_OxRed"/>
</dbReference>
<dbReference type="GO" id="GO:0006979">
    <property type="term" value="P:response to oxidative stress"/>
    <property type="evidence" value="ECO:0007669"/>
    <property type="project" value="TreeGrafter"/>
</dbReference>
<evidence type="ECO:0000313" key="15">
    <source>
        <dbReference type="Proteomes" id="UP000294697"/>
    </source>
</evidence>
<evidence type="ECO:0000313" key="14">
    <source>
        <dbReference type="EMBL" id="TDW03062.1"/>
    </source>
</evidence>
<evidence type="ECO:0000259" key="13">
    <source>
        <dbReference type="PROSITE" id="PS51379"/>
    </source>
</evidence>
<evidence type="ECO:0000256" key="4">
    <source>
        <dbReference type="ARBA" id="ARBA00022723"/>
    </source>
</evidence>
<keyword evidence="6 9" id="KW-0560">Oxidoreductase</keyword>
<dbReference type="Pfam" id="PF17147">
    <property type="entry name" value="PFOR_II"/>
    <property type="match status" value="1"/>
</dbReference>
<feature type="binding site" evidence="12">
    <location>
        <position position="1072"/>
    </location>
    <ligand>
        <name>[4Fe-4S] cluster</name>
        <dbReference type="ChEBI" id="CHEBI:49883"/>
        <label>3</label>
    </ligand>
</feature>
<feature type="binding site" evidence="10">
    <location>
        <position position="817"/>
    </location>
    <ligand>
        <name>thiamine diphosphate</name>
        <dbReference type="ChEBI" id="CHEBI:58937"/>
    </ligand>
</feature>
<dbReference type="InterPro" id="IPR033412">
    <property type="entry name" value="PFOR_II"/>
</dbReference>
<feature type="binding site" evidence="10">
    <location>
        <position position="840"/>
    </location>
    <ligand>
        <name>thiamine diphosphate</name>
        <dbReference type="ChEBI" id="CHEBI:58937"/>
    </ligand>
</feature>
<dbReference type="InterPro" id="IPR017896">
    <property type="entry name" value="4Fe4S_Fe-S-bd"/>
</dbReference>
<evidence type="ECO:0000256" key="12">
    <source>
        <dbReference type="PIRSR" id="PIRSR000159-50"/>
    </source>
</evidence>
<dbReference type="GO" id="GO:0051539">
    <property type="term" value="F:4 iron, 4 sulfur cluster binding"/>
    <property type="evidence" value="ECO:0007669"/>
    <property type="project" value="UniProtKB-KW"/>
</dbReference>
<dbReference type="NCBIfam" id="TIGR02176">
    <property type="entry name" value="pyruv_ox_red"/>
    <property type="match status" value="1"/>
</dbReference>
<feature type="binding site" evidence="12">
    <location>
        <position position="840"/>
    </location>
    <ligand>
        <name>[4Fe-4S] cluster</name>
        <dbReference type="ChEBI" id="CHEBI:49883"/>
        <label>3</label>
    </ligand>
</feature>
<evidence type="ECO:0000256" key="5">
    <source>
        <dbReference type="ARBA" id="ARBA00022982"/>
    </source>
</evidence>
<dbReference type="SMART" id="SM00890">
    <property type="entry name" value="EKR"/>
    <property type="match status" value="1"/>
</dbReference>
<feature type="site" description="Important for catalytic activity" evidence="11">
    <location>
        <position position="114"/>
    </location>
</feature>
<feature type="domain" description="4Fe-4S ferredoxin-type" evidence="13">
    <location>
        <begin position="681"/>
        <end position="710"/>
    </location>
</feature>
<dbReference type="FunFam" id="3.40.50.970:FF:000041">
    <property type="entry name" value="Pyruvate:ferredoxin (Flavodoxin) oxidoreductase"/>
    <property type="match status" value="1"/>
</dbReference>
<dbReference type="Pfam" id="PF02775">
    <property type="entry name" value="TPP_enzyme_C"/>
    <property type="match status" value="1"/>
</dbReference>
<feature type="binding site" evidence="12">
    <location>
        <position position="690"/>
    </location>
    <ligand>
        <name>[4Fe-4S] cluster</name>
        <dbReference type="ChEBI" id="CHEBI:49883"/>
        <label>1</label>
    </ligand>
</feature>
<dbReference type="RefSeq" id="WP_111572508.1">
    <property type="nucleotide sequence ID" value="NZ_QLME01000014.1"/>
</dbReference>
<proteinExistence type="inferred from homology"/>
<reference evidence="14 15" key="1">
    <citation type="submission" date="2019-03" db="EMBL/GenBank/DDBJ databases">
        <title>Subsurface microbial communities from deep shales in Ohio and West Virginia, USA.</title>
        <authorList>
            <person name="Wrighton K."/>
        </authorList>
    </citation>
    <scope>NUCLEOTIDE SEQUENCE [LARGE SCALE GENOMIC DNA]</scope>
    <source>
        <strain evidence="14 15">MSL9.2</strain>
    </source>
</reference>
<comment type="caution">
    <text evidence="14">The sequence shown here is derived from an EMBL/GenBank/DDBJ whole genome shotgun (WGS) entry which is preliminary data.</text>
</comment>
<dbReference type="InterPro" id="IPR037112">
    <property type="entry name" value="Pyrv-flavodox_OxR_EKR_sf"/>
</dbReference>
<dbReference type="SUPFAM" id="SSF52922">
    <property type="entry name" value="TK C-terminal domain-like"/>
    <property type="match status" value="1"/>
</dbReference>
<dbReference type="InterPro" id="IPR050722">
    <property type="entry name" value="Pyruvate:ferred/Flavod_OxRd"/>
</dbReference>
<dbReference type="EMBL" id="SODA01000013">
    <property type="protein sequence ID" value="TDW03062.1"/>
    <property type="molecule type" value="Genomic_DNA"/>
</dbReference>
<keyword evidence="8 12" id="KW-0411">Iron-sulfur</keyword>
<comment type="cofactor">
    <cofactor evidence="12">
        <name>[4Fe-4S] cluster</name>
        <dbReference type="ChEBI" id="CHEBI:49883"/>
    </cofactor>
    <text evidence="12">Binds 3 [4Fe-4S] clusters per subunit.</text>
</comment>
<keyword evidence="5 9" id="KW-0249">Electron transport</keyword>
<evidence type="ECO:0000256" key="9">
    <source>
        <dbReference type="PIRNR" id="PIRNR000159"/>
    </source>
</evidence>
<dbReference type="Pfam" id="PF12838">
    <property type="entry name" value="Fer4_7"/>
    <property type="match status" value="1"/>
</dbReference>
<feature type="binding site" evidence="12">
    <location>
        <position position="749"/>
    </location>
    <ligand>
        <name>[4Fe-4S] cluster</name>
        <dbReference type="ChEBI" id="CHEBI:49883"/>
        <label>2</label>
    </ligand>
</feature>
<dbReference type="SUPFAM" id="SSF54862">
    <property type="entry name" value="4Fe-4S ferredoxins"/>
    <property type="match status" value="1"/>
</dbReference>
<dbReference type="InterPro" id="IPR029061">
    <property type="entry name" value="THDP-binding"/>
</dbReference>
<accession>A0A4R7YY26</accession>
<dbReference type="FunFam" id="3.30.70.20:FF:000022">
    <property type="entry name" value="Pyruvate:ferredoxin (Flavodoxin) oxidoreductase"/>
    <property type="match status" value="1"/>
</dbReference>
<gene>
    <name evidence="14" type="ORF">C8C77_11331</name>
</gene>
<feature type="site" description="Important for catalytic activity" evidence="11">
    <location>
        <position position="31"/>
    </location>
</feature>
<dbReference type="SUPFAM" id="SSF52518">
    <property type="entry name" value="Thiamin diphosphate-binding fold (THDP-binding)"/>
    <property type="match status" value="2"/>
</dbReference>
<comment type="similarity">
    <text evidence="1 9">Belongs to the pyruvate:ferredoxin/flavodoxin oxidoreductase family.</text>
</comment>
<feature type="binding site" evidence="10">
    <location>
        <begin position="963"/>
        <end position="966"/>
    </location>
    <ligand>
        <name>thiamine diphosphate</name>
        <dbReference type="ChEBI" id="CHEBI:58937"/>
    </ligand>
</feature>
<keyword evidence="7 12" id="KW-0408">Iron</keyword>
<organism evidence="14 15">
    <name type="scientific">Halanaerobium saccharolyticum</name>
    <dbReference type="NCBI Taxonomy" id="43595"/>
    <lineage>
        <taxon>Bacteria</taxon>
        <taxon>Bacillati</taxon>
        <taxon>Bacillota</taxon>
        <taxon>Clostridia</taxon>
        <taxon>Halanaerobiales</taxon>
        <taxon>Halanaerobiaceae</taxon>
        <taxon>Halanaerobium</taxon>
    </lineage>
</organism>
<feature type="binding site" evidence="12">
    <location>
        <position position="746"/>
    </location>
    <ligand>
        <name>[4Fe-4S] cluster</name>
        <dbReference type="ChEBI" id="CHEBI:49883"/>
        <label>2</label>
    </ligand>
</feature>
<dbReference type="PROSITE" id="PS00198">
    <property type="entry name" value="4FE4S_FER_1"/>
    <property type="match status" value="1"/>
</dbReference>
<dbReference type="EC" id="1.2.7.1" evidence="9"/>
<dbReference type="InterPro" id="IPR002869">
    <property type="entry name" value="Pyrv_flavodox_OxRed_cen"/>
</dbReference>